<keyword evidence="23" id="KW-1185">Reference proteome</keyword>
<dbReference type="PROSITE" id="PS50835">
    <property type="entry name" value="IG_LIKE"/>
    <property type="match status" value="2"/>
</dbReference>
<evidence type="ECO:0000256" key="11">
    <source>
        <dbReference type="ARBA" id="ARBA00023136"/>
    </source>
</evidence>
<evidence type="ECO:0000256" key="20">
    <source>
        <dbReference type="SAM" id="SignalP"/>
    </source>
</evidence>
<gene>
    <name evidence="22" type="ORF">HJG59_002469</name>
</gene>
<evidence type="ECO:0000256" key="5">
    <source>
        <dbReference type="ARBA" id="ARBA00022692"/>
    </source>
</evidence>
<dbReference type="AlphaFoldDB" id="A0A7J8FWD9"/>
<dbReference type="InterPro" id="IPR008424">
    <property type="entry name" value="Ig_C2-set"/>
</dbReference>
<dbReference type="Pfam" id="PF12104">
    <property type="entry name" value="Tcell_CD4_C"/>
    <property type="match status" value="1"/>
</dbReference>
<keyword evidence="6 20" id="KW-0732">Signal</keyword>
<evidence type="ECO:0000313" key="22">
    <source>
        <dbReference type="EMBL" id="KAF6451931.1"/>
    </source>
</evidence>
<dbReference type="InterPro" id="IPR015274">
    <property type="entry name" value="CD4-extracel"/>
</dbReference>
<keyword evidence="13" id="KW-1015">Disulfide bond</keyword>
<dbReference type="FunFam" id="1.20.5.900:FF:000001">
    <property type="entry name" value="T-cell surface glycoprotein CD4"/>
    <property type="match status" value="1"/>
</dbReference>
<dbReference type="SMART" id="SM00408">
    <property type="entry name" value="IGc2"/>
    <property type="match status" value="2"/>
</dbReference>
<dbReference type="InterPro" id="IPR013783">
    <property type="entry name" value="Ig-like_fold"/>
</dbReference>
<evidence type="ECO:0000256" key="3">
    <source>
        <dbReference type="ARBA" id="ARBA00022475"/>
    </source>
</evidence>
<keyword evidence="15" id="KW-0449">Lipoprotein</keyword>
<evidence type="ECO:0000256" key="6">
    <source>
        <dbReference type="ARBA" id="ARBA00022729"/>
    </source>
</evidence>
<evidence type="ECO:0000256" key="8">
    <source>
        <dbReference type="ARBA" id="ARBA00022859"/>
    </source>
</evidence>
<evidence type="ECO:0000256" key="1">
    <source>
        <dbReference type="ARBA" id="ARBA00004251"/>
    </source>
</evidence>
<dbReference type="InterPro" id="IPR036179">
    <property type="entry name" value="Ig-like_dom_sf"/>
</dbReference>
<dbReference type="Pfam" id="PF09191">
    <property type="entry name" value="CD4-extracel"/>
    <property type="match status" value="1"/>
</dbReference>
<feature type="region of interest" description="Disordered" evidence="18">
    <location>
        <begin position="145"/>
        <end position="167"/>
    </location>
</feature>
<keyword evidence="3" id="KW-1003">Cell membrane</keyword>
<organism evidence="22 23">
    <name type="scientific">Molossus molossus</name>
    <name type="common">Pallas' mastiff bat</name>
    <name type="synonym">Vespertilio molossus</name>
    <dbReference type="NCBI Taxonomy" id="27622"/>
    <lineage>
        <taxon>Eukaryota</taxon>
        <taxon>Metazoa</taxon>
        <taxon>Chordata</taxon>
        <taxon>Craniata</taxon>
        <taxon>Vertebrata</taxon>
        <taxon>Euteleostomi</taxon>
        <taxon>Mammalia</taxon>
        <taxon>Eutheria</taxon>
        <taxon>Laurasiatheria</taxon>
        <taxon>Chiroptera</taxon>
        <taxon>Yangochiroptera</taxon>
        <taxon>Molossidae</taxon>
        <taxon>Molossus</taxon>
    </lineage>
</organism>
<dbReference type="Pfam" id="PF05790">
    <property type="entry name" value="C2-set"/>
    <property type="match status" value="2"/>
</dbReference>
<keyword evidence="11 19" id="KW-0472">Membrane</keyword>
<dbReference type="FunFam" id="2.60.40.10:FF:001105">
    <property type="entry name" value="T-cell surface glycoprotein CD4"/>
    <property type="match status" value="1"/>
</dbReference>
<dbReference type="GO" id="GO:0007155">
    <property type="term" value="P:cell adhesion"/>
    <property type="evidence" value="ECO:0007669"/>
    <property type="project" value="InterPro"/>
</dbReference>
<evidence type="ECO:0000313" key="23">
    <source>
        <dbReference type="Proteomes" id="UP000550707"/>
    </source>
</evidence>
<dbReference type="Proteomes" id="UP000550707">
    <property type="component" value="Unassembled WGS sequence"/>
</dbReference>
<dbReference type="InterPro" id="IPR013106">
    <property type="entry name" value="Ig_V-set"/>
</dbReference>
<dbReference type="SUPFAM" id="SSF48726">
    <property type="entry name" value="Immunoglobulin"/>
    <property type="match status" value="4"/>
</dbReference>
<keyword evidence="5 19" id="KW-0812">Transmembrane</keyword>
<dbReference type="Gene3D" id="2.60.40.10">
    <property type="entry name" value="Immunoglobulins"/>
    <property type="match status" value="4"/>
</dbReference>
<dbReference type="GO" id="GO:0051240">
    <property type="term" value="P:positive regulation of multicellular organismal process"/>
    <property type="evidence" value="ECO:0007669"/>
    <property type="project" value="UniProtKB-ARBA"/>
</dbReference>
<evidence type="ECO:0000256" key="10">
    <source>
        <dbReference type="ARBA" id="ARBA00023130"/>
    </source>
</evidence>
<protein>
    <recommendedName>
        <fullName evidence="2">T-cell surface glycoprotein CD4</fullName>
    </recommendedName>
    <alternativeName>
        <fullName evidence="17">T-cell surface antigen T4/Leu-3</fullName>
    </alternativeName>
</protein>
<accession>A0A7J8FWD9</accession>
<evidence type="ECO:0000256" key="18">
    <source>
        <dbReference type="SAM" id="MobiDB-lite"/>
    </source>
</evidence>
<dbReference type="EMBL" id="JACASF010000010">
    <property type="protein sequence ID" value="KAF6451931.1"/>
    <property type="molecule type" value="Genomic_DNA"/>
</dbReference>
<keyword evidence="10" id="KW-1064">Adaptive immunity</keyword>
<dbReference type="GO" id="GO:0002684">
    <property type="term" value="P:positive regulation of immune system process"/>
    <property type="evidence" value="ECO:0007669"/>
    <property type="project" value="UniProtKB-ARBA"/>
</dbReference>
<evidence type="ECO:0000256" key="15">
    <source>
        <dbReference type="ARBA" id="ARBA00023288"/>
    </source>
</evidence>
<feature type="chain" id="PRO_5029811140" description="T-cell surface glycoprotein CD4" evidence="20">
    <location>
        <begin position="26"/>
        <end position="451"/>
    </location>
</feature>
<feature type="domain" description="Ig-like" evidence="21">
    <location>
        <begin position="34"/>
        <end position="119"/>
    </location>
</feature>
<evidence type="ECO:0000256" key="9">
    <source>
        <dbReference type="ARBA" id="ARBA00022989"/>
    </source>
</evidence>
<feature type="signal peptide" evidence="20">
    <location>
        <begin position="1"/>
        <end position="25"/>
    </location>
</feature>
<comment type="caution">
    <text evidence="22">The sequence shown here is derived from an EMBL/GenBank/DDBJ whole genome shotgun (WGS) entry which is preliminary data.</text>
</comment>
<dbReference type="GO" id="GO:0009897">
    <property type="term" value="C:external side of plasma membrane"/>
    <property type="evidence" value="ECO:0007669"/>
    <property type="project" value="UniProtKB-ARBA"/>
</dbReference>
<evidence type="ECO:0000256" key="2">
    <source>
        <dbReference type="ARBA" id="ARBA00016522"/>
    </source>
</evidence>
<dbReference type="InterPro" id="IPR007110">
    <property type="entry name" value="Ig-like_dom"/>
</dbReference>
<evidence type="ECO:0000256" key="16">
    <source>
        <dbReference type="ARBA" id="ARBA00023319"/>
    </source>
</evidence>
<keyword evidence="12" id="KW-0564">Palmitate</keyword>
<dbReference type="GO" id="GO:0002250">
    <property type="term" value="P:adaptive immune response"/>
    <property type="evidence" value="ECO:0007669"/>
    <property type="project" value="UniProtKB-KW"/>
</dbReference>
<keyword evidence="8" id="KW-0391">Immunity</keyword>
<dbReference type="InterPro" id="IPR003599">
    <property type="entry name" value="Ig_sub"/>
</dbReference>
<dbReference type="GO" id="GO:0015026">
    <property type="term" value="F:coreceptor activity"/>
    <property type="evidence" value="ECO:0007669"/>
    <property type="project" value="InterPro"/>
</dbReference>
<evidence type="ECO:0000256" key="12">
    <source>
        <dbReference type="ARBA" id="ARBA00023139"/>
    </source>
</evidence>
<dbReference type="GO" id="GO:0050863">
    <property type="term" value="P:regulation of T cell activation"/>
    <property type="evidence" value="ECO:0007669"/>
    <property type="project" value="UniProtKB-ARBA"/>
</dbReference>
<dbReference type="Pfam" id="PF07686">
    <property type="entry name" value="V-set"/>
    <property type="match status" value="1"/>
</dbReference>
<keyword evidence="9 19" id="KW-1133">Transmembrane helix</keyword>
<feature type="compositionally biased region" description="Basic and acidic residues" evidence="18">
    <location>
        <begin position="153"/>
        <end position="165"/>
    </location>
</feature>
<dbReference type="CDD" id="cd22570">
    <property type="entry name" value="CD4_CD"/>
    <property type="match status" value="1"/>
</dbReference>
<proteinExistence type="predicted"/>
<dbReference type="InterPro" id="IPR003598">
    <property type="entry name" value="Ig_sub2"/>
</dbReference>
<keyword evidence="14" id="KW-0325">Glycoprotein</keyword>
<comment type="subcellular location">
    <subcellularLocation>
        <location evidence="1">Cell membrane</location>
        <topology evidence="1">Single-pass type I membrane protein</topology>
    </subcellularLocation>
</comment>
<feature type="domain" description="Ig-like" evidence="21">
    <location>
        <begin position="136"/>
        <end position="194"/>
    </location>
</feature>
<dbReference type="SMART" id="SM00409">
    <property type="entry name" value="IG"/>
    <property type="match status" value="3"/>
</dbReference>
<keyword evidence="16" id="KW-0393">Immunoglobulin domain</keyword>
<dbReference type="PRINTS" id="PR00692">
    <property type="entry name" value="CD4TCANTIGEN"/>
</dbReference>
<dbReference type="PANTHER" id="PTHR11422">
    <property type="entry name" value="T-CELL SURFACE GLYCOPROTEIN CD4"/>
    <property type="match status" value="1"/>
</dbReference>
<evidence type="ECO:0000256" key="19">
    <source>
        <dbReference type="SAM" id="Phobius"/>
    </source>
</evidence>
<evidence type="ECO:0000256" key="14">
    <source>
        <dbReference type="ARBA" id="ARBA00023180"/>
    </source>
</evidence>
<evidence type="ECO:0000256" key="4">
    <source>
        <dbReference type="ARBA" id="ARBA00022553"/>
    </source>
</evidence>
<feature type="transmembrane region" description="Helical" evidence="19">
    <location>
        <begin position="393"/>
        <end position="416"/>
    </location>
</feature>
<name>A0A7J8FWD9_MOLMO</name>
<dbReference type="SMART" id="SM00406">
    <property type="entry name" value="IGv"/>
    <property type="match status" value="1"/>
</dbReference>
<dbReference type="Gene3D" id="1.20.5.900">
    <property type="entry name" value="transmembrane domain of human cd4"/>
    <property type="match status" value="1"/>
</dbReference>
<reference evidence="22 23" key="1">
    <citation type="journal article" date="2020" name="Nature">
        <title>Six reference-quality genomes reveal evolution of bat adaptations.</title>
        <authorList>
            <person name="Jebb D."/>
            <person name="Huang Z."/>
            <person name="Pippel M."/>
            <person name="Hughes G.M."/>
            <person name="Lavrichenko K."/>
            <person name="Devanna P."/>
            <person name="Winkler S."/>
            <person name="Jermiin L.S."/>
            <person name="Skirmuntt E.C."/>
            <person name="Katzourakis A."/>
            <person name="Burkitt-Gray L."/>
            <person name="Ray D.A."/>
            <person name="Sullivan K.A.M."/>
            <person name="Roscito J.G."/>
            <person name="Kirilenko B.M."/>
            <person name="Davalos L.M."/>
            <person name="Corthals A.P."/>
            <person name="Power M.L."/>
            <person name="Jones G."/>
            <person name="Ransome R.D."/>
            <person name="Dechmann D.K.N."/>
            <person name="Locatelli A.G."/>
            <person name="Puechmaille S.J."/>
            <person name="Fedrigo O."/>
            <person name="Jarvis E.D."/>
            <person name="Hiller M."/>
            <person name="Vernes S.C."/>
            <person name="Myers E.W."/>
            <person name="Teeling E.C."/>
        </authorList>
    </citation>
    <scope>NUCLEOTIDE SEQUENCE [LARGE SCALE GENOMIC DNA]</scope>
    <source>
        <strain evidence="22">MMolMol1</strain>
        <tissue evidence="22">Muscle</tissue>
    </source>
</reference>
<dbReference type="InterPro" id="IPR021963">
    <property type="entry name" value="Tcell_CD4_Cterm"/>
</dbReference>
<dbReference type="FunFam" id="2.60.40.10:FF:001221">
    <property type="entry name" value="T-cell surface glycoprotein CD4"/>
    <property type="match status" value="1"/>
</dbReference>
<evidence type="ECO:0000256" key="7">
    <source>
        <dbReference type="ARBA" id="ARBA00022737"/>
    </source>
</evidence>
<dbReference type="PANTHER" id="PTHR11422:SF0">
    <property type="entry name" value="T-CELL SURFACE GLYCOPROTEIN CD4"/>
    <property type="match status" value="1"/>
</dbReference>
<evidence type="ECO:0000256" key="17">
    <source>
        <dbReference type="ARBA" id="ARBA00029974"/>
    </source>
</evidence>
<keyword evidence="7" id="KW-0677">Repeat</keyword>
<sequence>MNMGTSFRHQLLLLQLVLTLGATQGREVVLARVGGTVDLPCKGPQKNTKHSFTWKDSQGSTILRTQSTFGTSNIGSRVESKQGLWNEGSFPLVIKNLEITDSGIYFCEVENKATEVELLVFRLNASSNSYIGLLPGQSLTMTLESPSNSEHSVTWKDPKNKERDGGNSLSLSHIELQDSGTWTCIVSQSKKTLVFSIKILVLAFQKVSNTFYTKVGEPVEFSFPLTFENEDLSGELKWQDGGTSSFQTWITFSLKNRKVSVTNVHGRQIKLEETLPLHFSLPKASPEDAGSGKLTLILSKGQLHQEVNLVVMRMTKSQNQLTCEVLGPSSPELVLSLKLNNQSAKDSKQEKQVTVQDPKEGMWHCLLSDKDKVLLESKVEVLHLPLTQAWPKLLGIVLGAVGVFLIFTGFCCVKCWHRRRQAERMSQIKRLLSEKKTCQCPHRFQKTCNLI</sequence>
<evidence type="ECO:0000256" key="13">
    <source>
        <dbReference type="ARBA" id="ARBA00023157"/>
    </source>
</evidence>
<dbReference type="InterPro" id="IPR000973">
    <property type="entry name" value="CD4"/>
</dbReference>
<keyword evidence="4" id="KW-0597">Phosphoprotein</keyword>
<evidence type="ECO:0000259" key="21">
    <source>
        <dbReference type="PROSITE" id="PS50835"/>
    </source>
</evidence>